<evidence type="ECO:0000313" key="4">
    <source>
        <dbReference type="EMBL" id="RXN84585.1"/>
    </source>
</evidence>
<keyword evidence="4" id="KW-0418">Kinase</keyword>
<dbReference type="RefSeq" id="WP_129153437.1">
    <property type="nucleotide sequence ID" value="NZ_JBHSDO010000018.1"/>
</dbReference>
<dbReference type="OrthoDB" id="5496380at2"/>
<evidence type="ECO:0000313" key="5">
    <source>
        <dbReference type="Proteomes" id="UP000290849"/>
    </source>
</evidence>
<dbReference type="EMBL" id="PYAL01000008">
    <property type="protein sequence ID" value="RXN84585.1"/>
    <property type="molecule type" value="Genomic_DNA"/>
</dbReference>
<dbReference type="Pfam" id="PF00672">
    <property type="entry name" value="HAMP"/>
    <property type="match status" value="1"/>
</dbReference>
<dbReference type="SMART" id="SM00304">
    <property type="entry name" value="HAMP"/>
    <property type="match status" value="1"/>
</dbReference>
<dbReference type="AlphaFoldDB" id="A0A4Q1HEB3"/>
<dbReference type="NCBIfam" id="NF038263">
    <property type="entry name" value="prot_phos_SiaA"/>
    <property type="match status" value="1"/>
</dbReference>
<keyword evidence="2" id="KW-0472">Membrane</keyword>
<dbReference type="SUPFAM" id="SSF81606">
    <property type="entry name" value="PP2C-like"/>
    <property type="match status" value="1"/>
</dbReference>
<organism evidence="4 5">
    <name type="scientific">Achromobacter aloeverae</name>
    <dbReference type="NCBI Taxonomy" id="1750518"/>
    <lineage>
        <taxon>Bacteria</taxon>
        <taxon>Pseudomonadati</taxon>
        <taxon>Pseudomonadota</taxon>
        <taxon>Betaproteobacteria</taxon>
        <taxon>Burkholderiales</taxon>
        <taxon>Alcaligenaceae</taxon>
        <taxon>Achromobacter</taxon>
    </lineage>
</organism>
<dbReference type="InterPro" id="IPR052016">
    <property type="entry name" value="Bact_Sigma-Reg"/>
</dbReference>
<evidence type="ECO:0000256" key="1">
    <source>
        <dbReference type="ARBA" id="ARBA00022801"/>
    </source>
</evidence>
<dbReference type="GO" id="GO:0007165">
    <property type="term" value="P:signal transduction"/>
    <property type="evidence" value="ECO:0007669"/>
    <property type="project" value="InterPro"/>
</dbReference>
<keyword evidence="5" id="KW-1185">Reference proteome</keyword>
<dbReference type="Gene3D" id="3.60.40.10">
    <property type="entry name" value="PPM-type phosphatase domain"/>
    <property type="match status" value="1"/>
</dbReference>
<dbReference type="PANTHER" id="PTHR43156">
    <property type="entry name" value="STAGE II SPORULATION PROTEIN E-RELATED"/>
    <property type="match status" value="1"/>
</dbReference>
<dbReference type="Pfam" id="PF07228">
    <property type="entry name" value="SpoIIE"/>
    <property type="match status" value="1"/>
</dbReference>
<sequence>MAKLGLRAKSLLALILACLLALIPTVFLGWHAMEQVREHFGRAYADNFALLSRQRILAPVSRELALSQRLAYSEVTRLWLQDEDDPARRAMFFREAEGYRRDFRSHSYFLIVAKSGNYYFNDDDKPYSDQPRYTLSAQDPNDNWFYSSIKSDAAYNINVNPDAKLHVTRVWFNIIVREAGKPVAITGAGLDLSDFLREFVGSGEPGVTPMIIDAQGAIQAHPDPARIAYNSGAIAAGDNAKIYSMIGGAADKTALQQAMDTARREPAHAHTLWLRLQGKRQLVSVAYVPELNWYVLGAVDLHAARVVDMTWVWPAMVALLLLVGGLLLAFGLAVNRLVLRPIRNLQQSARAIADGRYDVTLPAGGADEVGDLSRAFGVMAAKVRSHTAELESKVRERTVELEAANRAMAAVNKKLGDSIDYASLIQQAILPDRQMAQSMGLRHFVMWKPRDVVGGDFYVFRADGENFLLGVMDCAGHGVPGALMTMLVRAAVDVALAEVGPADPAAVLVRTDRAIRAMLRDAQFPDSVATSTDAGLVYIDRTHGRLLFAGAKISLYESNGDVCREHKGVRRALGEKRQGDYTNLELPLTQGSTFYLTTDGFLDQAGGELGYGFGGTRFAEMLRQNARLPLSQQCDAFEQALAEYRGNLPQRDDITILSFRFE</sequence>
<gene>
    <name evidence="4" type="ORF">C7R54_24780</name>
</gene>
<dbReference type="InterPro" id="IPR036457">
    <property type="entry name" value="PPM-type-like_dom_sf"/>
</dbReference>
<dbReference type="Gene3D" id="3.30.450.20">
    <property type="entry name" value="PAS domain"/>
    <property type="match status" value="1"/>
</dbReference>
<proteinExistence type="predicted"/>
<evidence type="ECO:0000256" key="2">
    <source>
        <dbReference type="SAM" id="Phobius"/>
    </source>
</evidence>
<dbReference type="SUPFAM" id="SSF158472">
    <property type="entry name" value="HAMP domain-like"/>
    <property type="match status" value="1"/>
</dbReference>
<accession>A0A4Q1HEB3</accession>
<dbReference type="PANTHER" id="PTHR43156:SF9">
    <property type="entry name" value="HAMP DOMAIN-CONTAINING PROTEIN"/>
    <property type="match status" value="1"/>
</dbReference>
<dbReference type="Proteomes" id="UP000290849">
    <property type="component" value="Unassembled WGS sequence"/>
</dbReference>
<keyword evidence="2" id="KW-0812">Transmembrane</keyword>
<dbReference type="CDD" id="cd06225">
    <property type="entry name" value="HAMP"/>
    <property type="match status" value="1"/>
</dbReference>
<dbReference type="GO" id="GO:0016791">
    <property type="term" value="F:phosphatase activity"/>
    <property type="evidence" value="ECO:0007669"/>
    <property type="project" value="TreeGrafter"/>
</dbReference>
<feature type="transmembrane region" description="Helical" evidence="2">
    <location>
        <begin position="311"/>
        <end position="334"/>
    </location>
</feature>
<dbReference type="GO" id="GO:0016020">
    <property type="term" value="C:membrane"/>
    <property type="evidence" value="ECO:0007669"/>
    <property type="project" value="InterPro"/>
</dbReference>
<dbReference type="GO" id="GO:0016301">
    <property type="term" value="F:kinase activity"/>
    <property type="evidence" value="ECO:0007669"/>
    <property type="project" value="UniProtKB-KW"/>
</dbReference>
<evidence type="ECO:0000259" key="3">
    <source>
        <dbReference type="PROSITE" id="PS50885"/>
    </source>
</evidence>
<comment type="caution">
    <text evidence="4">The sequence shown here is derived from an EMBL/GenBank/DDBJ whole genome shotgun (WGS) entry which is preliminary data.</text>
</comment>
<dbReference type="Gene3D" id="6.10.340.10">
    <property type="match status" value="1"/>
</dbReference>
<keyword evidence="1" id="KW-0378">Hydrolase</keyword>
<dbReference type="InterPro" id="IPR001932">
    <property type="entry name" value="PPM-type_phosphatase-like_dom"/>
</dbReference>
<protein>
    <submittedName>
        <fullName evidence="4">Histidine kinase</fullName>
    </submittedName>
</protein>
<name>A0A4Q1HEB3_9BURK</name>
<dbReference type="SMART" id="SM00331">
    <property type="entry name" value="PP2C_SIG"/>
    <property type="match status" value="1"/>
</dbReference>
<dbReference type="InterPro" id="IPR003660">
    <property type="entry name" value="HAMP_dom"/>
</dbReference>
<feature type="domain" description="HAMP" evidence="3">
    <location>
        <begin position="336"/>
        <end position="388"/>
    </location>
</feature>
<reference evidence="4 5" key="1">
    <citation type="journal article" date="2017" name="Int. J. Syst. Evol. Microbiol.">
        <title>Achromobacter aloeverae sp. nov., isolated from the root of Aloe vera (L.) Burm.f.</title>
        <authorList>
            <person name="Kuncharoen N."/>
            <person name="Muramatsu Y."/>
            <person name="Shibata C."/>
            <person name="Kamakura Y."/>
            <person name="Nakagawa Y."/>
            <person name="Tanasupawat S."/>
        </authorList>
    </citation>
    <scope>NUCLEOTIDE SEQUENCE [LARGE SCALE GENOMIC DNA]</scope>
    <source>
        <strain evidence="4 5">AVA-1</strain>
    </source>
</reference>
<keyword evidence="2" id="KW-1133">Transmembrane helix</keyword>
<dbReference type="PROSITE" id="PS50885">
    <property type="entry name" value="HAMP"/>
    <property type="match status" value="1"/>
</dbReference>
<keyword evidence="4" id="KW-0808">Transferase</keyword>